<dbReference type="PANTHER" id="PTHR37825">
    <property type="entry name" value="TRNA(MET) CYTIDINE ACETATE LIGASE"/>
    <property type="match status" value="1"/>
</dbReference>
<keyword evidence="2" id="KW-0436">Ligase</keyword>
<comment type="catalytic activity">
    <reaction evidence="2">
        <text>cytidine(34) in elongator tRNA(Met) + acetate + ATP = N(4)-acetylcytidine(34) in elongator tRNA(Met) + AMP + diphosphate</text>
        <dbReference type="Rhea" id="RHEA:58144"/>
        <dbReference type="Rhea" id="RHEA-COMP:10693"/>
        <dbReference type="Rhea" id="RHEA-COMP:10694"/>
        <dbReference type="ChEBI" id="CHEBI:30089"/>
        <dbReference type="ChEBI" id="CHEBI:30616"/>
        <dbReference type="ChEBI" id="CHEBI:33019"/>
        <dbReference type="ChEBI" id="CHEBI:74900"/>
        <dbReference type="ChEBI" id="CHEBI:82748"/>
        <dbReference type="ChEBI" id="CHEBI:456215"/>
    </reaction>
</comment>
<keyword evidence="3" id="KW-0808">Transferase</keyword>
<comment type="function">
    <text evidence="2">Catalyzes the formation of N(4)-acetylcytidine (ac(4)C) at the wobble position of elongator tRNA(Met), using acetate and ATP as substrates. First activates an acetate ion to form acetyladenylate (Ac-AMP) and then transfers the acetyl group to tRNA to form ac(4)C34.</text>
</comment>
<keyword evidence="2" id="KW-0547">Nucleotide-binding</keyword>
<dbReference type="InterPro" id="IPR008513">
    <property type="entry name" value="tRNA(Met)_cyd_acetate_ligase"/>
</dbReference>
<keyword evidence="2" id="KW-0067">ATP-binding</keyword>
<gene>
    <name evidence="2" type="primary">tmcAL</name>
    <name evidence="3" type="ORF">SAMN03080606_02736</name>
</gene>
<dbReference type="Gene3D" id="3.40.50.620">
    <property type="entry name" value="HUPs"/>
    <property type="match status" value="1"/>
</dbReference>
<feature type="binding site" evidence="2">
    <location>
        <position position="198"/>
    </location>
    <ligand>
        <name>ATP</name>
        <dbReference type="ChEBI" id="CHEBI:30616"/>
    </ligand>
</feature>
<feature type="binding site" evidence="2">
    <location>
        <position position="173"/>
    </location>
    <ligand>
        <name>ATP</name>
        <dbReference type="ChEBI" id="CHEBI:30616"/>
    </ligand>
</feature>
<keyword evidence="4" id="KW-1185">Reference proteome</keyword>
<feature type="binding site" evidence="2">
    <location>
        <position position="102"/>
    </location>
    <ligand>
        <name>ATP</name>
        <dbReference type="ChEBI" id="CHEBI:30616"/>
    </ligand>
</feature>
<keyword evidence="2" id="KW-0820">tRNA-binding</keyword>
<dbReference type="Pfam" id="PF05636">
    <property type="entry name" value="HIGH_NTase1"/>
    <property type="match status" value="1"/>
</dbReference>
<reference evidence="3 4" key="1">
    <citation type="submission" date="2016-10" db="EMBL/GenBank/DDBJ databases">
        <authorList>
            <person name="de Groot N.N."/>
        </authorList>
    </citation>
    <scope>NUCLEOTIDE SEQUENCE [LARGE SCALE GENOMIC DNA]</scope>
    <source>
        <strain evidence="3 4">DSM 18978</strain>
    </source>
</reference>
<dbReference type="AlphaFoldDB" id="A0A1G5JAW2"/>
<name>A0A1G5JAW2_9FIRM</name>
<feature type="binding site" evidence="2">
    <location>
        <begin position="7"/>
        <end position="20"/>
    </location>
    <ligand>
        <name>ATP</name>
        <dbReference type="ChEBI" id="CHEBI:30616"/>
    </ligand>
</feature>
<comment type="subcellular location">
    <subcellularLocation>
        <location evidence="2">Cytoplasm</location>
    </subcellularLocation>
</comment>
<dbReference type="GO" id="GO:0005737">
    <property type="term" value="C:cytoplasm"/>
    <property type="evidence" value="ECO:0007669"/>
    <property type="project" value="UniProtKB-SubCell"/>
</dbReference>
<proteinExistence type="inferred from homology"/>
<dbReference type="GO" id="GO:0000049">
    <property type="term" value="F:tRNA binding"/>
    <property type="evidence" value="ECO:0007669"/>
    <property type="project" value="UniProtKB-KW"/>
</dbReference>
<dbReference type="EMBL" id="FMUS01000018">
    <property type="protein sequence ID" value="SCY85080.1"/>
    <property type="molecule type" value="Genomic_DNA"/>
</dbReference>
<protein>
    <recommendedName>
        <fullName evidence="2">tRNA(Met) cytidine acetate ligase</fullName>
        <ecNumber evidence="2">6.3.4.-</ecNumber>
    </recommendedName>
</protein>
<keyword evidence="1 2" id="KW-0819">tRNA processing</keyword>
<dbReference type="GO" id="GO:0006400">
    <property type="term" value="P:tRNA modification"/>
    <property type="evidence" value="ECO:0007669"/>
    <property type="project" value="UniProtKB-UniRule"/>
</dbReference>
<keyword evidence="2" id="KW-0963">Cytoplasm</keyword>
<keyword evidence="2" id="KW-0694">RNA-binding</keyword>
<dbReference type="EC" id="6.3.4.-" evidence="2"/>
<dbReference type="GO" id="GO:0005524">
    <property type="term" value="F:ATP binding"/>
    <property type="evidence" value="ECO:0007669"/>
    <property type="project" value="UniProtKB-KW"/>
</dbReference>
<evidence type="ECO:0000313" key="3">
    <source>
        <dbReference type="EMBL" id="SCY85080.1"/>
    </source>
</evidence>
<dbReference type="STRING" id="1120976.SAMN03080606_02736"/>
<dbReference type="Proteomes" id="UP000198636">
    <property type="component" value="Unassembled WGS sequence"/>
</dbReference>
<dbReference type="PANTHER" id="PTHR37825:SF1">
    <property type="entry name" value="TRNA(MET) CYTIDINE ACETATE LIGASE"/>
    <property type="match status" value="1"/>
</dbReference>
<organism evidence="3 4">
    <name type="scientific">Alkaliphilus peptidifermentans DSM 18978</name>
    <dbReference type="NCBI Taxonomy" id="1120976"/>
    <lineage>
        <taxon>Bacteria</taxon>
        <taxon>Bacillati</taxon>
        <taxon>Bacillota</taxon>
        <taxon>Clostridia</taxon>
        <taxon>Peptostreptococcales</taxon>
        <taxon>Natronincolaceae</taxon>
        <taxon>Alkaliphilus</taxon>
    </lineage>
</organism>
<dbReference type="SUPFAM" id="SSF52374">
    <property type="entry name" value="Nucleotidylyl transferase"/>
    <property type="match status" value="1"/>
</dbReference>
<comment type="caution">
    <text evidence="2">Lacks conserved residue(s) required for the propagation of feature annotation.</text>
</comment>
<dbReference type="GO" id="GO:0016740">
    <property type="term" value="F:transferase activity"/>
    <property type="evidence" value="ECO:0007669"/>
    <property type="project" value="UniProtKB-KW"/>
</dbReference>
<dbReference type="NCBIfam" id="NF010191">
    <property type="entry name" value="PRK13670.1"/>
    <property type="match status" value="1"/>
</dbReference>
<sequence length="419" mass="47151">MNVLGLITEYNPFHNGHLYHLKESIKETKATHTVAVMSGNFLQRGEPALIHKWARAQMAVEAGVDLVIELPTVYACATAELFAFGSVKLLDKLGIIDSICFGSENGNIDLLKEIAEVLVESPSSFEAQLKSKLDLGLSFPAARGKALTYYFKEKMIDSPEEANKYSGLVESPNNILSVEYLKVLRQLKSSITPHTILRRKADYHSTSIASSITSATAIREYLYLNNNIQGLTHTLPATSYNILEDSFKVDIGPVFSRDFQQAIFTLIRQRGASSLKKIFDVAEGLENRIYHCSLVNDSLHDLYDCIKSKRYPYTRLQRIMMHLLLGIDKDTLNSFNEAGGPQYIRILAFNDKGRQILKLCKENSTLPVINKVPQFNGDPLAEKMLDIDIRATNIYTLGMKKKDLVKQQLDYAFSPIYVR</sequence>
<evidence type="ECO:0000256" key="2">
    <source>
        <dbReference type="HAMAP-Rule" id="MF_01539"/>
    </source>
</evidence>
<dbReference type="RefSeq" id="WP_091544453.1">
    <property type="nucleotide sequence ID" value="NZ_FMUS01000018.1"/>
</dbReference>
<dbReference type="InterPro" id="IPR014729">
    <property type="entry name" value="Rossmann-like_a/b/a_fold"/>
</dbReference>
<evidence type="ECO:0000313" key="4">
    <source>
        <dbReference type="Proteomes" id="UP000198636"/>
    </source>
</evidence>
<evidence type="ECO:0000256" key="1">
    <source>
        <dbReference type="ARBA" id="ARBA00022694"/>
    </source>
</evidence>
<dbReference type="HAMAP" id="MF_01539">
    <property type="entry name" value="TmcAL"/>
    <property type="match status" value="1"/>
</dbReference>
<dbReference type="OrthoDB" id="9769796at2"/>
<dbReference type="GO" id="GO:0016879">
    <property type="term" value="F:ligase activity, forming carbon-nitrogen bonds"/>
    <property type="evidence" value="ECO:0007669"/>
    <property type="project" value="UniProtKB-UniRule"/>
</dbReference>
<comment type="similarity">
    <text evidence="2">Belongs to the TmcAL family.</text>
</comment>
<accession>A0A1G5JAW2</accession>